<comment type="caution">
    <text evidence="2">The sequence shown here is derived from an EMBL/GenBank/DDBJ whole genome shotgun (WGS) entry which is preliminary data.</text>
</comment>
<evidence type="ECO:0008006" key="4">
    <source>
        <dbReference type="Google" id="ProtNLM"/>
    </source>
</evidence>
<name>A0ABR4K8G7_9EURO</name>
<dbReference type="EMBL" id="JBFXLU010000055">
    <property type="protein sequence ID" value="KAL2847498.1"/>
    <property type="molecule type" value="Genomic_DNA"/>
</dbReference>
<evidence type="ECO:0000313" key="3">
    <source>
        <dbReference type="Proteomes" id="UP001610446"/>
    </source>
</evidence>
<sequence>MSSVLSKPAVLAALYGANGLWFTSALIHFGFRQKLMMRKLSLRKTSTDPTVRSLAEGDRWHHDIMAYLGGMNSAPALLAFLRLWAITGWKVPRFLSTGAEKGSSLQLDIIALTVLGLANFSQAFLNFTTGRNNGRWIMGKGMDRITVLDALFTVLDWSAAIAQISLV</sequence>
<dbReference type="Proteomes" id="UP001610446">
    <property type="component" value="Unassembled WGS sequence"/>
</dbReference>
<feature type="transmembrane region" description="Helical" evidence="1">
    <location>
        <begin position="64"/>
        <end position="85"/>
    </location>
</feature>
<organism evidence="2 3">
    <name type="scientific">Aspergillus pseudoustus</name>
    <dbReference type="NCBI Taxonomy" id="1810923"/>
    <lineage>
        <taxon>Eukaryota</taxon>
        <taxon>Fungi</taxon>
        <taxon>Dikarya</taxon>
        <taxon>Ascomycota</taxon>
        <taxon>Pezizomycotina</taxon>
        <taxon>Eurotiomycetes</taxon>
        <taxon>Eurotiomycetidae</taxon>
        <taxon>Eurotiales</taxon>
        <taxon>Aspergillaceae</taxon>
        <taxon>Aspergillus</taxon>
        <taxon>Aspergillus subgen. Nidulantes</taxon>
    </lineage>
</organism>
<gene>
    <name evidence="2" type="ORF">BJY01DRAFT_246725</name>
</gene>
<keyword evidence="1" id="KW-0472">Membrane</keyword>
<keyword evidence="3" id="KW-1185">Reference proteome</keyword>
<evidence type="ECO:0000256" key="1">
    <source>
        <dbReference type="SAM" id="Phobius"/>
    </source>
</evidence>
<evidence type="ECO:0000313" key="2">
    <source>
        <dbReference type="EMBL" id="KAL2847498.1"/>
    </source>
</evidence>
<keyword evidence="1" id="KW-1133">Transmembrane helix</keyword>
<feature type="transmembrane region" description="Helical" evidence="1">
    <location>
        <begin position="105"/>
        <end position="125"/>
    </location>
</feature>
<feature type="transmembrane region" description="Helical" evidence="1">
    <location>
        <begin position="12"/>
        <end position="31"/>
    </location>
</feature>
<reference evidence="2 3" key="1">
    <citation type="submission" date="2024-07" db="EMBL/GenBank/DDBJ databases">
        <title>Section-level genome sequencing and comparative genomics of Aspergillus sections Usti and Cavernicolus.</title>
        <authorList>
            <consortium name="Lawrence Berkeley National Laboratory"/>
            <person name="Nybo J.L."/>
            <person name="Vesth T.C."/>
            <person name="Theobald S."/>
            <person name="Frisvad J.C."/>
            <person name="Larsen T.O."/>
            <person name="Kjaerboelling I."/>
            <person name="Rothschild-Mancinelli K."/>
            <person name="Lyhne E.K."/>
            <person name="Kogle M.E."/>
            <person name="Barry K."/>
            <person name="Clum A."/>
            <person name="Na H."/>
            <person name="Ledsgaard L."/>
            <person name="Lin J."/>
            <person name="Lipzen A."/>
            <person name="Kuo A."/>
            <person name="Riley R."/>
            <person name="Mondo S."/>
            <person name="Labutti K."/>
            <person name="Haridas S."/>
            <person name="Pangalinan J."/>
            <person name="Salamov A.A."/>
            <person name="Simmons B.A."/>
            <person name="Magnuson J.K."/>
            <person name="Chen J."/>
            <person name="Drula E."/>
            <person name="Henrissat B."/>
            <person name="Wiebenga A."/>
            <person name="Lubbers R.J."/>
            <person name="Gomes A.C."/>
            <person name="Makela M.R."/>
            <person name="Stajich J."/>
            <person name="Grigoriev I.V."/>
            <person name="Mortensen U.H."/>
            <person name="De Vries R.P."/>
            <person name="Baker S.E."/>
            <person name="Andersen M.R."/>
        </authorList>
    </citation>
    <scope>NUCLEOTIDE SEQUENCE [LARGE SCALE GENOMIC DNA]</scope>
    <source>
        <strain evidence="2 3">CBS 123904</strain>
    </source>
</reference>
<protein>
    <recommendedName>
        <fullName evidence="4">Integral membrane protein</fullName>
    </recommendedName>
</protein>
<keyword evidence="1" id="KW-0812">Transmembrane</keyword>
<accession>A0ABR4K8G7</accession>
<proteinExistence type="predicted"/>